<keyword evidence="3" id="KW-1185">Reference proteome</keyword>
<proteinExistence type="predicted"/>
<accession>A0ABN1UXS1</accession>
<dbReference type="Proteomes" id="UP001501371">
    <property type="component" value="Unassembled WGS sequence"/>
</dbReference>
<dbReference type="SUPFAM" id="SSF56601">
    <property type="entry name" value="beta-lactamase/transpeptidase-like"/>
    <property type="match status" value="1"/>
</dbReference>
<protein>
    <recommendedName>
        <fullName evidence="1">Beta-lactamase class A catalytic domain-containing protein</fullName>
    </recommendedName>
</protein>
<dbReference type="InterPro" id="IPR045155">
    <property type="entry name" value="Beta-lactam_cat"/>
</dbReference>
<dbReference type="RefSeq" id="WP_344276991.1">
    <property type="nucleotide sequence ID" value="NZ_BAAAKV010000029.1"/>
</dbReference>
<feature type="domain" description="Beta-lactamase class A catalytic" evidence="1">
    <location>
        <begin position="54"/>
        <end position="171"/>
    </location>
</feature>
<dbReference type="Pfam" id="PF13354">
    <property type="entry name" value="Beta-lactamase2"/>
    <property type="match status" value="1"/>
</dbReference>
<organism evidence="2 3">
    <name type="scientific">Streptomyces hebeiensis</name>
    <dbReference type="NCBI Taxonomy" id="229486"/>
    <lineage>
        <taxon>Bacteria</taxon>
        <taxon>Bacillati</taxon>
        <taxon>Actinomycetota</taxon>
        <taxon>Actinomycetes</taxon>
        <taxon>Kitasatosporales</taxon>
        <taxon>Streptomycetaceae</taxon>
        <taxon>Streptomyces</taxon>
    </lineage>
</organism>
<evidence type="ECO:0000313" key="3">
    <source>
        <dbReference type="Proteomes" id="UP001501371"/>
    </source>
</evidence>
<dbReference type="Gene3D" id="3.40.710.10">
    <property type="entry name" value="DD-peptidase/beta-lactamase superfamily"/>
    <property type="match status" value="1"/>
</dbReference>
<sequence length="214" mass="22860">MNLSVAVYDMADGRGTAYGADREYVTASVVKTAILAALLLRAQDAGRWLTAEQERLAEEMMRRSDNDAATALREAVGGIEGLRAAHARLGMDRTEAERAWGLTRTTASDQLTLLRAVFAPEAGASALDGDSRAYLAGLMGRVVPGQDWGVSAAGGDWALKNGWLPRSDSGLWVIHSVGRVDHRLMAVLSDGHASMEEGIARVEEAAKGAMRRPV</sequence>
<evidence type="ECO:0000313" key="2">
    <source>
        <dbReference type="EMBL" id="GAA1174267.1"/>
    </source>
</evidence>
<name>A0ABN1UXS1_9ACTN</name>
<comment type="caution">
    <text evidence="2">The sequence shown here is derived from an EMBL/GenBank/DDBJ whole genome shotgun (WGS) entry which is preliminary data.</text>
</comment>
<reference evidence="2 3" key="1">
    <citation type="journal article" date="2019" name="Int. J. Syst. Evol. Microbiol.">
        <title>The Global Catalogue of Microorganisms (GCM) 10K type strain sequencing project: providing services to taxonomists for standard genome sequencing and annotation.</title>
        <authorList>
            <consortium name="The Broad Institute Genomics Platform"/>
            <consortium name="The Broad Institute Genome Sequencing Center for Infectious Disease"/>
            <person name="Wu L."/>
            <person name="Ma J."/>
        </authorList>
    </citation>
    <scope>NUCLEOTIDE SEQUENCE [LARGE SCALE GENOMIC DNA]</scope>
    <source>
        <strain evidence="2 3">JCM 12696</strain>
    </source>
</reference>
<dbReference type="InterPro" id="IPR012338">
    <property type="entry name" value="Beta-lactam/transpept-like"/>
</dbReference>
<dbReference type="PANTHER" id="PTHR35333">
    <property type="entry name" value="BETA-LACTAMASE"/>
    <property type="match status" value="1"/>
</dbReference>
<evidence type="ECO:0000259" key="1">
    <source>
        <dbReference type="Pfam" id="PF13354"/>
    </source>
</evidence>
<dbReference type="EMBL" id="BAAAKV010000029">
    <property type="protein sequence ID" value="GAA1174267.1"/>
    <property type="molecule type" value="Genomic_DNA"/>
</dbReference>
<gene>
    <name evidence="2" type="ORF">GCM10009654_34440</name>
</gene>
<dbReference type="PANTHER" id="PTHR35333:SF3">
    <property type="entry name" value="BETA-LACTAMASE-TYPE TRANSPEPTIDASE FOLD CONTAINING PROTEIN"/>
    <property type="match status" value="1"/>
</dbReference>
<dbReference type="InterPro" id="IPR000871">
    <property type="entry name" value="Beta-lactam_class-A"/>
</dbReference>